<dbReference type="GO" id="GO:0016787">
    <property type="term" value="F:hydrolase activity"/>
    <property type="evidence" value="ECO:0007669"/>
    <property type="project" value="UniProtKB-KW"/>
</dbReference>
<dbReference type="PANTHER" id="PTHR42978:SF3">
    <property type="entry name" value="BLR3078 PROTEIN"/>
    <property type="match status" value="1"/>
</dbReference>
<gene>
    <name evidence="6" type="ORF">NS506_05212</name>
    <name evidence="7" type="ORF">NSK11_contig00217-0003</name>
</gene>
<evidence type="ECO:0000313" key="6">
    <source>
        <dbReference type="EMBL" id="APA99258.1"/>
    </source>
</evidence>
<keyword evidence="4" id="KW-0862">Zinc</keyword>
<evidence type="ECO:0000256" key="1">
    <source>
        <dbReference type="ARBA" id="ARBA00007749"/>
    </source>
</evidence>
<accession>A0ABC9Z5V6</accession>
<dbReference type="SMART" id="SM00849">
    <property type="entry name" value="Lactamase_B"/>
    <property type="match status" value="1"/>
</dbReference>
<dbReference type="CDD" id="cd07742">
    <property type="entry name" value="metallo-hydrolase-like_MBL-fold"/>
    <property type="match status" value="1"/>
</dbReference>
<proteinExistence type="inferred from homology"/>
<sequence>MRVHHVNCAKFEPFGGRLVSPRSRGWGRAEIVAHCLLIETATDGLVLVDTGIGGFPVSDNRVVNAAVGLLLRPRIQECTSAADHVRRLGFDPSDVRHIVLTHLDLDHAGGLVDFPDAVVHVAAAELDAVRRPRAVRERGYIPRMWRHDPKWSPHAPGTDRWFDFAGISEFDGIAAPLFAVPRPGHTRGHTGIAIELDSPTGPHWLLHAGDSYFARSQLEGPKGTCPPLLNAFQHVAQADREDRRRSLSALRVLAENPRVDIVCSHDPADLNRHIRSPYEPEVLFREEP</sequence>
<dbReference type="EMBL" id="BBYQ01000217">
    <property type="protein sequence ID" value="GAP33169.1"/>
    <property type="molecule type" value="Genomic_DNA"/>
</dbReference>
<evidence type="ECO:0000313" key="8">
    <source>
        <dbReference type="Proteomes" id="UP000037179"/>
    </source>
</evidence>
<comment type="similarity">
    <text evidence="1">Belongs to the metallo-beta-lactamase superfamily.</text>
</comment>
<feature type="domain" description="Metallo-beta-lactamase" evidence="5">
    <location>
        <begin position="32"/>
        <end position="265"/>
    </location>
</feature>
<dbReference type="Proteomes" id="UP000037179">
    <property type="component" value="Unassembled WGS sequence"/>
</dbReference>
<evidence type="ECO:0000259" key="5">
    <source>
        <dbReference type="SMART" id="SM00849"/>
    </source>
</evidence>
<dbReference type="InterPro" id="IPR001279">
    <property type="entry name" value="Metallo-B-lactamas"/>
</dbReference>
<dbReference type="InterPro" id="IPR036866">
    <property type="entry name" value="RibonucZ/Hydroxyglut_hydro"/>
</dbReference>
<name>A0ABC9Z5V6_9NOCA</name>
<dbReference type="KEGG" id="nsr:NS506_05212"/>
<protein>
    <submittedName>
        <fullName evidence="7">Beta-lactamase class B</fullName>
    </submittedName>
    <submittedName>
        <fullName evidence="6">N-acyl homoserine lactonase AttM</fullName>
    </submittedName>
</protein>
<dbReference type="GO" id="GO:0046872">
    <property type="term" value="F:metal ion binding"/>
    <property type="evidence" value="ECO:0007669"/>
    <property type="project" value="UniProtKB-KW"/>
</dbReference>
<evidence type="ECO:0000256" key="4">
    <source>
        <dbReference type="ARBA" id="ARBA00022833"/>
    </source>
</evidence>
<keyword evidence="3" id="KW-0378">Hydrolase</keyword>
<keyword evidence="8" id="KW-1185">Reference proteome</keyword>
<evidence type="ECO:0000313" key="9">
    <source>
        <dbReference type="Proteomes" id="UP000180166"/>
    </source>
</evidence>
<dbReference type="SUPFAM" id="SSF56281">
    <property type="entry name" value="Metallo-hydrolase/oxidoreductase"/>
    <property type="match status" value="1"/>
</dbReference>
<organism evidence="7 8">
    <name type="scientific">Nocardia seriolae</name>
    <dbReference type="NCBI Taxonomy" id="37332"/>
    <lineage>
        <taxon>Bacteria</taxon>
        <taxon>Bacillati</taxon>
        <taxon>Actinomycetota</taxon>
        <taxon>Actinomycetes</taxon>
        <taxon>Mycobacteriales</taxon>
        <taxon>Nocardiaceae</taxon>
        <taxon>Nocardia</taxon>
    </lineage>
</organism>
<evidence type="ECO:0000256" key="2">
    <source>
        <dbReference type="ARBA" id="ARBA00022723"/>
    </source>
</evidence>
<dbReference type="InterPro" id="IPR051013">
    <property type="entry name" value="MBL_superfamily_lactonases"/>
</dbReference>
<reference evidence="8" key="1">
    <citation type="submission" date="2015-07" db="EMBL/GenBank/DDBJ databases">
        <title>Nocardia seriolae U-1 whole genome shotgun sequence.</title>
        <authorList>
            <person name="Imajoh M."/>
            <person name="Fukumoto Y."/>
            <person name="Sukeda M."/>
            <person name="Yamane J."/>
            <person name="Yamasaki K."/>
            <person name="Shimizu M."/>
            <person name="Ohnishi K."/>
            <person name="Oshima S."/>
        </authorList>
    </citation>
    <scope>NUCLEOTIDE SEQUENCE [LARGE SCALE GENOMIC DNA]</scope>
    <source>
        <strain evidence="8">U-1</strain>
    </source>
</reference>
<reference evidence="6 9" key="3">
    <citation type="submission" date="2016-10" db="EMBL/GenBank/DDBJ databases">
        <title>Genome sequence of Nocardia seriolae strain EM150506, isolated from Anguila japonica.</title>
        <authorList>
            <person name="Han H.-J."/>
        </authorList>
    </citation>
    <scope>NUCLEOTIDE SEQUENCE [LARGE SCALE GENOMIC DNA]</scope>
    <source>
        <strain evidence="6 9">EM150506</strain>
    </source>
</reference>
<evidence type="ECO:0000256" key="3">
    <source>
        <dbReference type="ARBA" id="ARBA00022801"/>
    </source>
</evidence>
<dbReference type="Pfam" id="PF00753">
    <property type="entry name" value="Lactamase_B"/>
    <property type="match status" value="1"/>
</dbReference>
<dbReference type="Gene3D" id="3.60.15.10">
    <property type="entry name" value="Ribonuclease Z/Hydroxyacylglutathione hydrolase-like"/>
    <property type="match status" value="1"/>
</dbReference>
<keyword evidence="2" id="KW-0479">Metal-binding</keyword>
<dbReference type="PANTHER" id="PTHR42978">
    <property type="entry name" value="QUORUM-QUENCHING LACTONASE YTNP-RELATED-RELATED"/>
    <property type="match status" value="1"/>
</dbReference>
<dbReference type="Proteomes" id="UP000180166">
    <property type="component" value="Chromosome"/>
</dbReference>
<dbReference type="EMBL" id="CP017839">
    <property type="protein sequence ID" value="APA99258.1"/>
    <property type="molecule type" value="Genomic_DNA"/>
</dbReference>
<evidence type="ECO:0000313" key="7">
    <source>
        <dbReference type="EMBL" id="GAP33169.1"/>
    </source>
</evidence>
<reference evidence="7 8" key="2">
    <citation type="journal article" date="2016" name="Genome Announc.">
        <title>Draft Genome Sequence of Erythromycin- and Oxytetracycline-Sensitive Nocardia seriolae Strain U-1 (NBRC 110359).</title>
        <authorList>
            <person name="Imajoh M."/>
            <person name="Sukeda M."/>
            <person name="Shimizu M."/>
            <person name="Yamane J."/>
            <person name="Ohnishi K."/>
            <person name="Oshima S."/>
        </authorList>
    </citation>
    <scope>NUCLEOTIDE SEQUENCE [LARGE SCALE GENOMIC DNA]</scope>
    <source>
        <strain evidence="7 8">U-1</strain>
    </source>
</reference>
<dbReference type="AlphaFoldDB" id="A0ABC9Z5V6"/>